<accession>A0ABW3NW78</accession>
<feature type="chain" id="PRO_5046047128" evidence="3">
    <location>
        <begin position="23"/>
        <end position="374"/>
    </location>
</feature>
<dbReference type="InterPro" id="IPR034984">
    <property type="entry name" value="Imelysin-like_IPPA"/>
</dbReference>
<dbReference type="RefSeq" id="WP_380746412.1">
    <property type="nucleotide sequence ID" value="NZ_JBHTLI010000003.1"/>
</dbReference>
<comment type="subcellular location">
    <subcellularLocation>
        <location evidence="1">Cell envelope</location>
    </subcellularLocation>
</comment>
<sequence length="374" mass="41651">MKNFLKLMFLPVLLFVAGCSSNSDDTPGGGNTDDFDRGAMLKNWSDNIIIPSFENFSVEVQTLEEVSLKFTQDPTEANLADLRSAYKEAYIQFQTVSPFDIGKAETLNYRNNLNTYPVDAAAMEEKIQAGEFNLELPSAMDEQGFPALAYLLYGLGDTDAEIIAHYTSNANAATYKNYLNAVSVRVNSLTSEVLSDWKNNFRDQFVNNTSSSSTGSVDRLTNDYIMYYEKFLRAGKIGIPAGVFSGNPVPENVEAYYSAELSKQLYLKSVETVHNFFVGNYFGEDRKGLSYVDYLRYLNTIKNGDPLGGLINGQFNNIRMQADELDANLVSQIESDNTKMLAAYDELQKNVVLLKVDMVQALSVSIDYVDSDGD</sequence>
<protein>
    <submittedName>
        <fullName evidence="5">Imelysin family protein</fullName>
    </submittedName>
</protein>
<feature type="signal peptide" evidence="3">
    <location>
        <begin position="1"/>
        <end position="22"/>
    </location>
</feature>
<dbReference type="InterPro" id="IPR018976">
    <property type="entry name" value="Imelysin-like"/>
</dbReference>
<evidence type="ECO:0000256" key="2">
    <source>
        <dbReference type="ARBA" id="ARBA00022729"/>
    </source>
</evidence>
<comment type="caution">
    <text evidence="5">The sequence shown here is derived from an EMBL/GenBank/DDBJ whole genome shotgun (WGS) entry which is preliminary data.</text>
</comment>
<dbReference type="CDD" id="cd14659">
    <property type="entry name" value="Imelysin-like_IPPA"/>
    <property type="match status" value="1"/>
</dbReference>
<evidence type="ECO:0000313" key="6">
    <source>
        <dbReference type="Proteomes" id="UP001597131"/>
    </source>
</evidence>
<name>A0ABW3NW78_9FLAO</name>
<evidence type="ECO:0000259" key="4">
    <source>
        <dbReference type="Pfam" id="PF09375"/>
    </source>
</evidence>
<dbReference type="EMBL" id="JBHTLI010000003">
    <property type="protein sequence ID" value="MFD1096606.1"/>
    <property type="molecule type" value="Genomic_DNA"/>
</dbReference>
<keyword evidence="6" id="KW-1185">Reference proteome</keyword>
<reference evidence="6" key="1">
    <citation type="journal article" date="2019" name="Int. J. Syst. Evol. Microbiol.">
        <title>The Global Catalogue of Microorganisms (GCM) 10K type strain sequencing project: providing services to taxonomists for standard genome sequencing and annotation.</title>
        <authorList>
            <consortium name="The Broad Institute Genomics Platform"/>
            <consortium name="The Broad Institute Genome Sequencing Center for Infectious Disease"/>
            <person name="Wu L."/>
            <person name="Ma J."/>
        </authorList>
    </citation>
    <scope>NUCLEOTIDE SEQUENCE [LARGE SCALE GENOMIC DNA]</scope>
    <source>
        <strain evidence="6">CCUG 64793</strain>
    </source>
</reference>
<dbReference type="Gene3D" id="1.20.1420.20">
    <property type="entry name" value="M75 peptidase, HXXE motif"/>
    <property type="match status" value="1"/>
</dbReference>
<organism evidence="5 6">
    <name type="scientific">Salegentibacter chungangensis</name>
    <dbReference type="NCBI Taxonomy" id="1335724"/>
    <lineage>
        <taxon>Bacteria</taxon>
        <taxon>Pseudomonadati</taxon>
        <taxon>Bacteroidota</taxon>
        <taxon>Flavobacteriia</taxon>
        <taxon>Flavobacteriales</taxon>
        <taxon>Flavobacteriaceae</taxon>
        <taxon>Salegentibacter</taxon>
    </lineage>
</organism>
<gene>
    <name evidence="5" type="ORF">ACFQ3Q_12660</name>
</gene>
<evidence type="ECO:0000256" key="3">
    <source>
        <dbReference type="SAM" id="SignalP"/>
    </source>
</evidence>
<proteinExistence type="predicted"/>
<feature type="domain" description="Imelysin-like" evidence="4">
    <location>
        <begin position="49"/>
        <end position="349"/>
    </location>
</feature>
<dbReference type="PROSITE" id="PS51257">
    <property type="entry name" value="PROKAR_LIPOPROTEIN"/>
    <property type="match status" value="1"/>
</dbReference>
<evidence type="ECO:0000256" key="1">
    <source>
        <dbReference type="ARBA" id="ARBA00004196"/>
    </source>
</evidence>
<dbReference type="Pfam" id="PF09375">
    <property type="entry name" value="Peptidase_M75"/>
    <property type="match status" value="1"/>
</dbReference>
<evidence type="ECO:0000313" key="5">
    <source>
        <dbReference type="EMBL" id="MFD1096606.1"/>
    </source>
</evidence>
<keyword evidence="2 3" id="KW-0732">Signal</keyword>
<dbReference type="InterPro" id="IPR038352">
    <property type="entry name" value="Imelysin_sf"/>
</dbReference>
<dbReference type="Proteomes" id="UP001597131">
    <property type="component" value="Unassembled WGS sequence"/>
</dbReference>